<dbReference type="InterPro" id="IPR027485">
    <property type="entry name" value="AMMECR1_N"/>
</dbReference>
<feature type="domain" description="AMMECR1" evidence="1">
    <location>
        <begin position="6"/>
        <end position="206"/>
    </location>
</feature>
<evidence type="ECO:0000259" key="1">
    <source>
        <dbReference type="PROSITE" id="PS51112"/>
    </source>
</evidence>
<dbReference type="Gene3D" id="3.30.700.20">
    <property type="entry name" value="Hypothetical protein ph0010, domain 1"/>
    <property type="match status" value="1"/>
</dbReference>
<protein>
    <recommendedName>
        <fullName evidence="1">AMMECR1 domain-containing protein</fullName>
    </recommendedName>
</protein>
<reference evidence="2" key="1">
    <citation type="submission" date="2021-01" db="EMBL/GenBank/DDBJ databases">
        <authorList>
            <person name="Corre E."/>
            <person name="Pelletier E."/>
            <person name="Niang G."/>
            <person name="Scheremetjew M."/>
            <person name="Finn R."/>
            <person name="Kale V."/>
            <person name="Holt S."/>
            <person name="Cochrane G."/>
            <person name="Meng A."/>
            <person name="Brown T."/>
            <person name="Cohen L."/>
        </authorList>
    </citation>
    <scope>NUCLEOTIDE SEQUENCE</scope>
    <source>
        <strain evidence="2">CCMP219</strain>
    </source>
</reference>
<accession>A0A7R9VDN6</accession>
<sequence length="224" mass="24657">MRAYSESKQLELATPAHVVFAFDTLVSHLSHNGTAPTPTFQDATTALFVTWNVSPRPGSSQRRLRGCIGILEPRRLHTALRDYALTAALNDRRFAPVSPREVPSLECTVSLLSCFEEAAAWDDWEIGTHGLVIEFTDPATHVRRNATFLPEIAAEHAWSKRDTMRELVRKAGYEGEADASLLGSLRVTRYQSSKCTLTYAQYAACRDEVGEGAPPPLATAVVQA</sequence>
<dbReference type="AlphaFoldDB" id="A0A7R9VDN6"/>
<dbReference type="PANTHER" id="PTHR13016">
    <property type="entry name" value="AMMECR1 HOMOLOG"/>
    <property type="match status" value="1"/>
</dbReference>
<dbReference type="InterPro" id="IPR036071">
    <property type="entry name" value="AMMECR1_dom_sf"/>
</dbReference>
<proteinExistence type="predicted"/>
<dbReference type="NCBIfam" id="TIGR00296">
    <property type="entry name" value="TIGR00296 family protein"/>
    <property type="match status" value="1"/>
</dbReference>
<dbReference type="InterPro" id="IPR002733">
    <property type="entry name" value="AMMECR1_domain"/>
</dbReference>
<evidence type="ECO:0000313" key="2">
    <source>
        <dbReference type="EMBL" id="CAD8291289.1"/>
    </source>
</evidence>
<dbReference type="SUPFAM" id="SSF143447">
    <property type="entry name" value="AMMECR1-like"/>
    <property type="match status" value="1"/>
</dbReference>
<gene>
    <name evidence="2" type="ORF">CEUR00632_LOCUS10881</name>
</gene>
<dbReference type="InterPro" id="IPR023473">
    <property type="entry name" value="AMMECR1"/>
</dbReference>
<name>A0A7R9VDN6_9CHLO</name>
<dbReference type="EMBL" id="HBEC01023827">
    <property type="protein sequence ID" value="CAD8291289.1"/>
    <property type="molecule type" value="Transcribed_RNA"/>
</dbReference>
<dbReference type="PROSITE" id="PS51112">
    <property type="entry name" value="AMMECR1"/>
    <property type="match status" value="1"/>
</dbReference>
<organism evidence="2">
    <name type="scientific">Chlamydomonas euryale</name>
    <dbReference type="NCBI Taxonomy" id="1486919"/>
    <lineage>
        <taxon>Eukaryota</taxon>
        <taxon>Viridiplantae</taxon>
        <taxon>Chlorophyta</taxon>
        <taxon>core chlorophytes</taxon>
        <taxon>Chlorophyceae</taxon>
        <taxon>CS clade</taxon>
        <taxon>Chlamydomonadales</taxon>
        <taxon>Chlamydomonadaceae</taxon>
        <taxon>Chlamydomonas</taxon>
    </lineage>
</organism>
<dbReference type="PANTHER" id="PTHR13016:SF0">
    <property type="entry name" value="AMME SYNDROME CANDIDATE GENE 1 PROTEIN"/>
    <property type="match status" value="1"/>
</dbReference>
<dbReference type="Pfam" id="PF01871">
    <property type="entry name" value="AMMECR1"/>
    <property type="match status" value="1"/>
</dbReference>